<name>A0A7W8KHR8_9DEIO</name>
<reference evidence="2" key="4">
    <citation type="submission" date="2024-05" db="EMBL/GenBank/DDBJ databases">
        <authorList>
            <person name="Sun Q."/>
            <person name="Zhou Y."/>
        </authorList>
    </citation>
    <scope>NUCLEOTIDE SEQUENCE</scope>
    <source>
        <strain evidence="2">CGMCC 1.18437</strain>
    </source>
</reference>
<dbReference type="EMBL" id="BNAJ01000005">
    <property type="protein sequence ID" value="GHF45108.1"/>
    <property type="molecule type" value="Genomic_DNA"/>
</dbReference>
<reference evidence="5" key="2">
    <citation type="journal article" date="2019" name="Int. J. Syst. Evol. Microbiol.">
        <title>The Global Catalogue of Microorganisms (GCM) 10K type strain sequencing project: providing services to taxonomists for standard genome sequencing and annotation.</title>
        <authorList>
            <consortium name="The Broad Institute Genomics Platform"/>
            <consortium name="The Broad Institute Genome Sequencing Center for Infectious Disease"/>
            <person name="Wu L."/>
            <person name="Ma J."/>
        </authorList>
    </citation>
    <scope>NUCLEOTIDE SEQUENCE [LARGE SCALE GENOMIC DNA]</scope>
    <source>
        <strain evidence="5">CGMCC 1.18437</strain>
    </source>
</reference>
<proteinExistence type="predicted"/>
<gene>
    <name evidence="2" type="ORF">GCM10017781_21830</name>
    <name evidence="3" type="ORF">HNQ07_002218</name>
</gene>
<reference evidence="2" key="1">
    <citation type="journal article" date="2014" name="Int. J. Syst. Evol. Microbiol.">
        <title>Complete genome of a new Firmicutes species belonging to the dominant human colonic microbiota ('Ruminococcus bicirculans') reveals two chromosomes and a selective capacity to utilize plant glucans.</title>
        <authorList>
            <consortium name="NISC Comparative Sequencing Program"/>
            <person name="Wegmann U."/>
            <person name="Louis P."/>
            <person name="Goesmann A."/>
            <person name="Henrissat B."/>
            <person name="Duncan S.H."/>
            <person name="Flint H.J."/>
        </authorList>
    </citation>
    <scope>NUCLEOTIDE SEQUENCE</scope>
    <source>
        <strain evidence="2">CGMCC 1.18437</strain>
    </source>
</reference>
<dbReference type="Proteomes" id="UP000619376">
    <property type="component" value="Unassembled WGS sequence"/>
</dbReference>
<dbReference type="Proteomes" id="UP000539473">
    <property type="component" value="Unassembled WGS sequence"/>
</dbReference>
<reference evidence="3 4" key="3">
    <citation type="submission" date="2020-08" db="EMBL/GenBank/DDBJ databases">
        <title>Genomic Encyclopedia of Type Strains, Phase IV (KMG-IV): sequencing the most valuable type-strain genomes for metagenomic binning, comparative biology and taxonomic classification.</title>
        <authorList>
            <person name="Goeker M."/>
        </authorList>
    </citation>
    <scope>NUCLEOTIDE SEQUENCE [LARGE SCALE GENOMIC DNA]</scope>
    <source>
        <strain evidence="3 4">DSM 27521</strain>
    </source>
</reference>
<dbReference type="EMBL" id="JACHFK010000005">
    <property type="protein sequence ID" value="MBB5376754.1"/>
    <property type="molecule type" value="Genomic_DNA"/>
</dbReference>
<dbReference type="AlphaFoldDB" id="A0A7W8KHR8"/>
<accession>A0A7W8KHR8</accession>
<evidence type="ECO:0000256" key="1">
    <source>
        <dbReference type="SAM" id="MobiDB-lite"/>
    </source>
</evidence>
<evidence type="ECO:0000313" key="4">
    <source>
        <dbReference type="Proteomes" id="UP000539473"/>
    </source>
</evidence>
<evidence type="ECO:0000313" key="3">
    <source>
        <dbReference type="EMBL" id="MBB5376754.1"/>
    </source>
</evidence>
<evidence type="ECO:0000313" key="5">
    <source>
        <dbReference type="Proteomes" id="UP000619376"/>
    </source>
</evidence>
<protein>
    <submittedName>
        <fullName evidence="3">Uncharacterized protein</fullName>
    </submittedName>
</protein>
<evidence type="ECO:0000313" key="2">
    <source>
        <dbReference type="EMBL" id="GHF45108.1"/>
    </source>
</evidence>
<comment type="caution">
    <text evidence="3">The sequence shown here is derived from an EMBL/GenBank/DDBJ whole genome shotgun (WGS) entry which is preliminary data.</text>
</comment>
<dbReference type="RefSeq" id="WP_184111702.1">
    <property type="nucleotide sequence ID" value="NZ_BNAJ01000005.1"/>
</dbReference>
<sequence length="75" mass="8557">MPVQAHAPTLPPLVSAGREVAQSAAAQEPPLERWPALPSRQANPLDVWHAARREQERWRELEREQAGERWNGWVS</sequence>
<feature type="region of interest" description="Disordered" evidence="1">
    <location>
        <begin position="1"/>
        <end position="40"/>
    </location>
</feature>
<keyword evidence="5" id="KW-1185">Reference proteome</keyword>
<organism evidence="3 4">
    <name type="scientific">Deinococcus metalli</name>
    <dbReference type="NCBI Taxonomy" id="1141878"/>
    <lineage>
        <taxon>Bacteria</taxon>
        <taxon>Thermotogati</taxon>
        <taxon>Deinococcota</taxon>
        <taxon>Deinococci</taxon>
        <taxon>Deinococcales</taxon>
        <taxon>Deinococcaceae</taxon>
        <taxon>Deinococcus</taxon>
    </lineage>
</organism>